<reference evidence="2 4" key="4">
    <citation type="submission" date="2019-04" db="EMBL/GenBank/DDBJ databases">
        <title>A reverse ecology approach based on a biological definition of microbial populations.</title>
        <authorList>
            <person name="Arevalo P."/>
            <person name="Vaninsberghe D."/>
            <person name="Elsherbini J."/>
            <person name="Gore J."/>
            <person name="Polz M."/>
        </authorList>
    </citation>
    <scope>NUCLEOTIDE SEQUENCE [LARGE SCALE GENOMIC DNA]</scope>
    <source>
        <strain evidence="2 4">10N.222.45.A8</strain>
    </source>
</reference>
<organism evidence="1 3">
    <name type="scientific">Vibrio tasmaniensis</name>
    <dbReference type="NCBI Taxonomy" id="212663"/>
    <lineage>
        <taxon>Bacteria</taxon>
        <taxon>Pseudomonadati</taxon>
        <taxon>Pseudomonadota</taxon>
        <taxon>Gammaproteobacteria</taxon>
        <taxon>Vibrionales</taxon>
        <taxon>Vibrionaceae</taxon>
        <taxon>Vibrio</taxon>
    </lineage>
</organism>
<evidence type="ECO:0000313" key="1">
    <source>
        <dbReference type="EMBL" id="PMP09990.1"/>
    </source>
</evidence>
<gene>
    <name evidence="1" type="ORF">BCS92_02370</name>
    <name evidence="2" type="ORF">FC057_12480</name>
</gene>
<sequence>MLLDKVNSDFNLVMSNSMPSTNYELRNMTTVAGLNFIAITVPKAKGVGEPMIIIVNGAKKIVNIKHDKDEKHDAWARLSKLLCLYFFKF</sequence>
<comment type="caution">
    <text evidence="1">The sequence shown here is derived from an EMBL/GenBank/DDBJ whole genome shotgun (WGS) entry which is preliminary data.</text>
</comment>
<accession>A0A2N7NCP9</accession>
<name>A0A2N7NCP9_9VIBR</name>
<proteinExistence type="predicted"/>
<dbReference type="Proteomes" id="UP000235579">
    <property type="component" value="Unassembled WGS sequence"/>
</dbReference>
<dbReference type="EMBL" id="MDBP01000080">
    <property type="protein sequence ID" value="PMP09990.1"/>
    <property type="molecule type" value="Genomic_DNA"/>
</dbReference>
<dbReference type="AlphaFoldDB" id="A0A2N7NCP9"/>
<dbReference type="Proteomes" id="UP000308018">
    <property type="component" value="Unassembled WGS sequence"/>
</dbReference>
<dbReference type="RefSeq" id="WP_102258405.1">
    <property type="nucleotide sequence ID" value="NZ_MDBG01000002.1"/>
</dbReference>
<reference evidence="1" key="3">
    <citation type="journal article" date="2018" name="Nature">
        <title>A major lineage of non-tailed dsDNA viruses as unrecognized killers of marine bacteria.</title>
        <authorList>
            <person name="Kauffman K.M."/>
            <person name="Hussain F.A."/>
            <person name="Yang J."/>
            <person name="Arevalo P."/>
            <person name="Brown J.M."/>
            <person name="Chang W.K."/>
            <person name="VanInsberghe D."/>
            <person name="Elsherbini J."/>
            <person name="Sharma R.S."/>
            <person name="Cutler M.B."/>
            <person name="Kelly L."/>
            <person name="Polz M.F."/>
        </authorList>
    </citation>
    <scope>NUCLEOTIDE SEQUENCE</scope>
    <source>
        <strain evidence="1">10N.222.48.A2</strain>
    </source>
</reference>
<evidence type="ECO:0000313" key="2">
    <source>
        <dbReference type="EMBL" id="TKG32626.1"/>
    </source>
</evidence>
<reference evidence="3" key="1">
    <citation type="submission" date="2016-07" db="EMBL/GenBank/DDBJ databases">
        <title>Nontailed viruses are major unrecognized killers of bacteria in the ocean.</title>
        <authorList>
            <person name="Kauffman K."/>
            <person name="Hussain F."/>
            <person name="Yang J."/>
            <person name="Arevalo P."/>
            <person name="Brown J."/>
            <person name="Cutler M."/>
            <person name="Kelly L."/>
            <person name="Polz M.F."/>
        </authorList>
    </citation>
    <scope>NUCLEOTIDE SEQUENCE [LARGE SCALE GENOMIC DNA]</scope>
    <source>
        <strain evidence="3">10N.222.48.A2</strain>
    </source>
</reference>
<protein>
    <submittedName>
        <fullName evidence="1">Uncharacterized protein</fullName>
    </submittedName>
</protein>
<evidence type="ECO:0000313" key="3">
    <source>
        <dbReference type="Proteomes" id="UP000235579"/>
    </source>
</evidence>
<evidence type="ECO:0000313" key="4">
    <source>
        <dbReference type="Proteomes" id="UP000308018"/>
    </source>
</evidence>
<dbReference type="EMBL" id="SYVV01000021">
    <property type="protein sequence ID" value="TKG32626.1"/>
    <property type="molecule type" value="Genomic_DNA"/>
</dbReference>
<reference evidence="1" key="2">
    <citation type="submission" date="2016-07" db="EMBL/GenBank/DDBJ databases">
        <authorList>
            <person name="Wan K."/>
            <person name="Booth B."/>
            <person name="Spirohn K."/>
            <person name="Hao T."/>
            <person name="Hu Y."/>
            <person name="Calderwood M."/>
            <person name="Hill D."/>
            <person name="Mohr S."/>
            <person name="Vidal M."/>
            <person name="Celniker S."/>
            <person name="Perrimon N."/>
        </authorList>
    </citation>
    <scope>NUCLEOTIDE SEQUENCE</scope>
    <source>
        <strain evidence="1">10N.222.48.A2</strain>
    </source>
</reference>